<proteinExistence type="predicted"/>
<dbReference type="EMBL" id="CAJZBQ010000037">
    <property type="protein sequence ID" value="CAG9324932.1"/>
    <property type="molecule type" value="Genomic_DNA"/>
</dbReference>
<accession>A0AAU9JIN2</accession>
<organism evidence="1 2">
    <name type="scientific">Blepharisma stoltei</name>
    <dbReference type="NCBI Taxonomy" id="1481888"/>
    <lineage>
        <taxon>Eukaryota</taxon>
        <taxon>Sar</taxon>
        <taxon>Alveolata</taxon>
        <taxon>Ciliophora</taxon>
        <taxon>Postciliodesmatophora</taxon>
        <taxon>Heterotrichea</taxon>
        <taxon>Heterotrichida</taxon>
        <taxon>Blepharismidae</taxon>
        <taxon>Blepharisma</taxon>
    </lineage>
</organism>
<evidence type="ECO:0000313" key="2">
    <source>
        <dbReference type="Proteomes" id="UP001162131"/>
    </source>
</evidence>
<comment type="caution">
    <text evidence="1">The sequence shown here is derived from an EMBL/GenBank/DDBJ whole genome shotgun (WGS) entry which is preliminary data.</text>
</comment>
<protein>
    <submittedName>
        <fullName evidence="1">Uncharacterized protein</fullName>
    </submittedName>
</protein>
<keyword evidence="2" id="KW-1185">Reference proteome</keyword>
<name>A0AAU9JIN2_9CILI</name>
<reference evidence="1" key="1">
    <citation type="submission" date="2021-09" db="EMBL/GenBank/DDBJ databases">
        <authorList>
            <consortium name="AG Swart"/>
            <person name="Singh M."/>
            <person name="Singh A."/>
            <person name="Seah K."/>
            <person name="Emmerich C."/>
        </authorList>
    </citation>
    <scope>NUCLEOTIDE SEQUENCE</scope>
    <source>
        <strain evidence="1">ATCC30299</strain>
    </source>
</reference>
<evidence type="ECO:0000313" key="1">
    <source>
        <dbReference type="EMBL" id="CAG9324932.1"/>
    </source>
</evidence>
<sequence length="102" mass="12918">MRRELFNLWRHWRLHILCEKCSVRMEPNWSSFMLRIRDLLWLSKFSLHFLWGKLCYLRCPHWSMWYLQENEDGGGPNKYQNLPLHRRPSISWRRMHMRTRIF</sequence>
<gene>
    <name evidence="1" type="ORF">BSTOLATCC_MIC37678</name>
</gene>
<dbReference type="AlphaFoldDB" id="A0AAU9JIN2"/>
<dbReference type="Proteomes" id="UP001162131">
    <property type="component" value="Unassembled WGS sequence"/>
</dbReference>